<feature type="region of interest" description="Disordered" evidence="1">
    <location>
        <begin position="1"/>
        <end position="24"/>
    </location>
</feature>
<name>A0A6S7FP29_PARCT</name>
<evidence type="ECO:0000259" key="2">
    <source>
        <dbReference type="Pfam" id="PF25121"/>
    </source>
</evidence>
<comment type="caution">
    <text evidence="3">The sequence shown here is derived from an EMBL/GenBank/DDBJ whole genome shotgun (WGS) entry which is preliminary data.</text>
</comment>
<feature type="compositionally biased region" description="Acidic residues" evidence="1">
    <location>
        <begin position="373"/>
        <end position="383"/>
    </location>
</feature>
<dbReference type="EMBL" id="CACRXK020000188">
    <property type="protein sequence ID" value="CAB3979337.1"/>
    <property type="molecule type" value="Genomic_DNA"/>
</dbReference>
<protein>
    <recommendedName>
        <fullName evidence="2">ESF1 RRM domain-containing protein</fullName>
    </recommendedName>
</protein>
<feature type="compositionally biased region" description="Basic residues" evidence="1">
    <location>
        <begin position="99"/>
        <end position="110"/>
    </location>
</feature>
<feature type="compositionally biased region" description="Basic and acidic residues" evidence="1">
    <location>
        <begin position="403"/>
        <end position="414"/>
    </location>
</feature>
<dbReference type="Pfam" id="PF25121">
    <property type="entry name" value="RRM_ESF1"/>
    <property type="match status" value="1"/>
</dbReference>
<dbReference type="PANTHER" id="PTHR12202:SF0">
    <property type="entry name" value="ESF1 HOMOLOG"/>
    <property type="match status" value="1"/>
</dbReference>
<dbReference type="InterPro" id="IPR056750">
    <property type="entry name" value="RRM_ESF1"/>
</dbReference>
<organism evidence="3 4">
    <name type="scientific">Paramuricea clavata</name>
    <name type="common">Red gorgonian</name>
    <name type="synonym">Violescent sea-whip</name>
    <dbReference type="NCBI Taxonomy" id="317549"/>
    <lineage>
        <taxon>Eukaryota</taxon>
        <taxon>Metazoa</taxon>
        <taxon>Cnidaria</taxon>
        <taxon>Anthozoa</taxon>
        <taxon>Octocorallia</taxon>
        <taxon>Malacalcyonacea</taxon>
        <taxon>Plexauridae</taxon>
        <taxon>Paramuricea</taxon>
    </lineage>
</organism>
<dbReference type="Proteomes" id="UP001152795">
    <property type="component" value="Unassembled WGS sequence"/>
</dbReference>
<reference evidence="3" key="1">
    <citation type="submission" date="2020-04" db="EMBL/GenBank/DDBJ databases">
        <authorList>
            <person name="Alioto T."/>
            <person name="Alioto T."/>
            <person name="Gomez Garrido J."/>
        </authorList>
    </citation>
    <scope>NUCLEOTIDE SEQUENCE</scope>
    <source>
        <strain evidence="3">A484AB</strain>
    </source>
</reference>
<feature type="domain" description="ESF1 RRM" evidence="2">
    <location>
        <begin position="172"/>
        <end position="313"/>
    </location>
</feature>
<dbReference type="GO" id="GO:0006364">
    <property type="term" value="P:rRNA processing"/>
    <property type="evidence" value="ECO:0007669"/>
    <property type="project" value="InterPro"/>
</dbReference>
<feature type="compositionally biased region" description="Basic and acidic residues" evidence="1">
    <location>
        <begin position="384"/>
        <end position="395"/>
    </location>
</feature>
<sequence>MEMDERFSHIAKDPRFKKIPNKKKKVKIDSRFQQMFNDENFNTKYFVDKRGRKVKESANEDLSNFYELSDEVDKITEVNKDKIVNREESSDSDDDGKVVSKKRKKRKTKKEKSTSDDKRKRRREMEENEMEDELPDDLEVLSEENDVISNIESEADNWQDFDADAPTTENSTRRLAICNMDWDKITANDLFVLLQSFVPSGGSINSVKIYPSDFGLERMEREDEIGPTELVSVEEDNGSKDQEEEYNKEKLRQYQLNRLKYYYAVVECDSPETGEKIYEECDGMEYEASSSHLDLRFIPEDMTFDREPTSQATEMPSAESYEPSEFITTALQQSTVQLTWDETDPRRVQTTMKNFSKDDILDMDFKAYLASSSDEESDGEIEETGNKKENEDRQIAKYKNIRRGLDSARGKGQEADQFSSDVGTKIRTVQNILIAAGYYVEF</sequence>
<gene>
    <name evidence="3" type="ORF">PACLA_8A078258</name>
</gene>
<dbReference type="InterPro" id="IPR039754">
    <property type="entry name" value="Esf1"/>
</dbReference>
<accession>A0A6S7FP29</accession>
<feature type="region of interest" description="Disordered" evidence="1">
    <location>
        <begin position="371"/>
        <end position="417"/>
    </location>
</feature>
<dbReference type="GO" id="GO:0003723">
    <property type="term" value="F:RNA binding"/>
    <property type="evidence" value="ECO:0007669"/>
    <property type="project" value="TreeGrafter"/>
</dbReference>
<feature type="compositionally biased region" description="Basic and acidic residues" evidence="1">
    <location>
        <begin position="1"/>
        <end position="16"/>
    </location>
</feature>
<feature type="compositionally biased region" description="Acidic residues" evidence="1">
    <location>
        <begin position="126"/>
        <end position="140"/>
    </location>
</feature>
<feature type="region of interest" description="Disordered" evidence="1">
    <location>
        <begin position="86"/>
        <end position="140"/>
    </location>
</feature>
<keyword evidence="4" id="KW-1185">Reference proteome</keyword>
<dbReference type="OrthoDB" id="431825at2759"/>
<evidence type="ECO:0000313" key="3">
    <source>
        <dbReference type="EMBL" id="CAB3979337.1"/>
    </source>
</evidence>
<proteinExistence type="predicted"/>
<evidence type="ECO:0000256" key="1">
    <source>
        <dbReference type="SAM" id="MobiDB-lite"/>
    </source>
</evidence>
<dbReference type="AlphaFoldDB" id="A0A6S7FP29"/>
<dbReference type="PANTHER" id="PTHR12202">
    <property type="entry name" value="ESF1 HOMOLOG"/>
    <property type="match status" value="1"/>
</dbReference>
<evidence type="ECO:0000313" key="4">
    <source>
        <dbReference type="Proteomes" id="UP001152795"/>
    </source>
</evidence>